<keyword evidence="2" id="KW-0812">Transmembrane</keyword>
<name>A0A4Q7J6U3_9PSEU</name>
<evidence type="ECO:0000256" key="1">
    <source>
        <dbReference type="SAM" id="MobiDB-lite"/>
    </source>
</evidence>
<dbReference type="Pfam" id="PF17270">
    <property type="entry name" value="DUF5336"/>
    <property type="match status" value="1"/>
</dbReference>
<sequence length="269" mass="27571">MSFPSSGPGYPQQGGGQPNPQAPGTGGFPQAPHQQPVQGGGPQLTPQNLSLFLALAVAVLGLVNYFISFSSEAGDGDWAVRFLLIGGLVSALRALPNGPKALPFGTLLSVAGGLFAIHAVVRVPEGSETPGILTVLMILGILQLLVAVAAVLFEHDVISMPAPKPQQPQYAQPQYGQPGGQGQQPQQGGQPPLHQPTSQYAPQPPQGPTESGPFSQPTQYSSPVTPPSAPPSGPPAPQATQYAPQQGQFYSQPEPGQGPGTPPGGTEKP</sequence>
<comment type="caution">
    <text evidence="3">The sequence shown here is derived from an EMBL/GenBank/DDBJ whole genome shotgun (WGS) entry which is preliminary data.</text>
</comment>
<gene>
    <name evidence="3" type="ORF">EWH70_18195</name>
</gene>
<feature type="compositionally biased region" description="Low complexity" evidence="1">
    <location>
        <begin position="167"/>
        <end position="176"/>
    </location>
</feature>
<dbReference type="EMBL" id="SFCC01000008">
    <property type="protein sequence ID" value="RZQ62859.1"/>
    <property type="molecule type" value="Genomic_DNA"/>
</dbReference>
<feature type="region of interest" description="Disordered" evidence="1">
    <location>
        <begin position="163"/>
        <end position="269"/>
    </location>
</feature>
<feature type="transmembrane region" description="Helical" evidence="2">
    <location>
        <begin position="78"/>
        <end position="95"/>
    </location>
</feature>
<accession>A0A4Q7J6U3</accession>
<protein>
    <recommendedName>
        <fullName evidence="5">DUF5336 domain-containing protein</fullName>
    </recommendedName>
</protein>
<dbReference type="Proteomes" id="UP000292003">
    <property type="component" value="Unassembled WGS sequence"/>
</dbReference>
<feature type="transmembrane region" description="Helical" evidence="2">
    <location>
        <begin position="133"/>
        <end position="153"/>
    </location>
</feature>
<feature type="compositionally biased region" description="Low complexity" evidence="1">
    <location>
        <begin position="183"/>
        <end position="192"/>
    </location>
</feature>
<dbReference type="AlphaFoldDB" id="A0A4Q7J6U3"/>
<dbReference type="InterPro" id="IPR035166">
    <property type="entry name" value="DUF5336"/>
</dbReference>
<keyword evidence="2" id="KW-0472">Membrane</keyword>
<keyword evidence="2" id="KW-1133">Transmembrane helix</keyword>
<feature type="compositionally biased region" description="Pro residues" evidence="1">
    <location>
        <begin position="224"/>
        <end position="237"/>
    </location>
</feature>
<dbReference type="RefSeq" id="WP_130476597.1">
    <property type="nucleotide sequence ID" value="NZ_SFCC01000008.1"/>
</dbReference>
<organism evidence="3 4">
    <name type="scientific">Amycolatopsis suaedae</name>
    <dbReference type="NCBI Taxonomy" id="2510978"/>
    <lineage>
        <taxon>Bacteria</taxon>
        <taxon>Bacillati</taxon>
        <taxon>Actinomycetota</taxon>
        <taxon>Actinomycetes</taxon>
        <taxon>Pseudonocardiales</taxon>
        <taxon>Pseudonocardiaceae</taxon>
        <taxon>Amycolatopsis</taxon>
    </lineage>
</organism>
<feature type="transmembrane region" description="Helical" evidence="2">
    <location>
        <begin position="101"/>
        <end position="121"/>
    </location>
</feature>
<evidence type="ECO:0000313" key="4">
    <source>
        <dbReference type="Proteomes" id="UP000292003"/>
    </source>
</evidence>
<evidence type="ECO:0008006" key="5">
    <source>
        <dbReference type="Google" id="ProtNLM"/>
    </source>
</evidence>
<feature type="compositionally biased region" description="Polar residues" evidence="1">
    <location>
        <begin position="208"/>
        <end position="220"/>
    </location>
</feature>
<feature type="transmembrane region" description="Helical" evidence="2">
    <location>
        <begin position="49"/>
        <end position="66"/>
    </location>
</feature>
<evidence type="ECO:0000313" key="3">
    <source>
        <dbReference type="EMBL" id="RZQ62859.1"/>
    </source>
</evidence>
<feature type="compositionally biased region" description="Low complexity" evidence="1">
    <location>
        <begin position="18"/>
        <end position="41"/>
    </location>
</feature>
<evidence type="ECO:0000256" key="2">
    <source>
        <dbReference type="SAM" id="Phobius"/>
    </source>
</evidence>
<proteinExistence type="predicted"/>
<dbReference type="OrthoDB" id="3632291at2"/>
<feature type="region of interest" description="Disordered" evidence="1">
    <location>
        <begin position="1"/>
        <end position="41"/>
    </location>
</feature>
<reference evidence="3 4" key="1">
    <citation type="submission" date="2019-02" db="EMBL/GenBank/DDBJ databases">
        <title>Draft genome sequence of Amycolatopsis sp. 8-3EHSu isolated from roots of Suaeda maritima.</title>
        <authorList>
            <person name="Duangmal K."/>
            <person name="Chantavorakit T."/>
        </authorList>
    </citation>
    <scope>NUCLEOTIDE SEQUENCE [LARGE SCALE GENOMIC DNA]</scope>
    <source>
        <strain evidence="3 4">8-3EHSu</strain>
    </source>
</reference>
<keyword evidence="4" id="KW-1185">Reference proteome</keyword>